<protein>
    <submittedName>
        <fullName evidence="1">Uncharacterized protein</fullName>
    </submittedName>
</protein>
<dbReference type="RefSeq" id="WP_152401858.1">
    <property type="nucleotide sequence ID" value="NZ_WHIY01000002.1"/>
</dbReference>
<sequence length="380" mass="44284">MTLMEYERCRKYHQYVRYLSEHLGVSVDMKTVNSFCSPAQYAQLIHSKLDQLFDNSSQKRKTIREMKLYATMHIVSEKHFDWMKSNRRIACFAWFWIFSKPSLEQRKLNLTNNNTAASNAIPSFLTEEILGQYSSDVDFEALKKHQIKTSGEKNVKLNDRTNVNDVSALDTHEVITVSHSANGMNFERLTPVYDSKESYVLSLMKEIDSFSCDVNEKISIINELYHSWVNTFNEFPLPFSWIDLDEEENVYWLWNYMYKGYVGCDVQPATSRQMKDFAVATFDCWNGWSAEQAVIMNVKDGDFTPGREMSKQEFLVRARNSWIQKRHRDKKSKDSSGIKLTAQSKKKLMSLHKATGIESNVLLKSFIDEAWKKMTSDGKE</sequence>
<dbReference type="Proteomes" id="UP000475079">
    <property type="component" value="Unassembled WGS sequence"/>
</dbReference>
<comment type="caution">
    <text evidence="1">The sequence shown here is derived from an EMBL/GenBank/DDBJ whole genome shotgun (WGS) entry which is preliminary data.</text>
</comment>
<reference evidence="1 2" key="1">
    <citation type="submission" date="2019-10" db="EMBL/GenBank/DDBJ databases">
        <title>Characterization of a new Citrobacter species.</title>
        <authorList>
            <person name="Goncalves Ribeiro T."/>
            <person name="Izdebski R."/>
            <person name="Urbanowicz P."/>
            <person name="Carmeli Y."/>
            <person name="Gniadkowski M."/>
            <person name="Peixe L."/>
        </authorList>
    </citation>
    <scope>NUCLEOTIDE SEQUENCE [LARGE SCALE GENOMIC DNA]</scope>
    <source>
        <strain evidence="1 2">NMI7905_11</strain>
    </source>
</reference>
<name>A0A6L5E5J0_9ENTR</name>
<dbReference type="EMBL" id="WHIY01000002">
    <property type="protein sequence ID" value="MPQ50281.1"/>
    <property type="molecule type" value="Genomic_DNA"/>
</dbReference>
<evidence type="ECO:0000313" key="2">
    <source>
        <dbReference type="Proteomes" id="UP000475079"/>
    </source>
</evidence>
<accession>A0A6L5E5J0</accession>
<evidence type="ECO:0000313" key="1">
    <source>
        <dbReference type="EMBL" id="MPQ50281.1"/>
    </source>
</evidence>
<proteinExistence type="predicted"/>
<organism evidence="1 2">
    <name type="scientific">Citrobacter telavivensis</name>
    <dbReference type="NCBI Taxonomy" id="2653932"/>
    <lineage>
        <taxon>Bacteria</taxon>
        <taxon>Pseudomonadati</taxon>
        <taxon>Pseudomonadota</taxon>
        <taxon>Gammaproteobacteria</taxon>
        <taxon>Enterobacterales</taxon>
        <taxon>Enterobacteriaceae</taxon>
        <taxon>Citrobacter</taxon>
    </lineage>
</organism>
<dbReference type="AlphaFoldDB" id="A0A6L5E5J0"/>
<keyword evidence="2" id="KW-1185">Reference proteome</keyword>
<gene>
    <name evidence="1" type="ORF">GBB84_05050</name>
</gene>